<dbReference type="InterPro" id="IPR000891">
    <property type="entry name" value="PYR_CT"/>
</dbReference>
<organism evidence="6 7">
    <name type="scientific">Candidatus Acutalibacter ornithocaccae</name>
    <dbReference type="NCBI Taxonomy" id="2838416"/>
    <lineage>
        <taxon>Bacteria</taxon>
        <taxon>Bacillati</taxon>
        <taxon>Bacillota</taxon>
        <taxon>Clostridia</taxon>
        <taxon>Eubacteriales</taxon>
        <taxon>Acutalibacteraceae</taxon>
        <taxon>Acutalibacter</taxon>
    </lineage>
</organism>
<comment type="similarity">
    <text evidence="2">Belongs to the alpha-IPM synthase/homocitrate synthase family. LeuA type 2 subfamily.</text>
</comment>
<feature type="domain" description="Pyruvate carboxyltransferase" evidence="5">
    <location>
        <begin position="31"/>
        <end position="229"/>
    </location>
</feature>
<name>A0A9D2LZT2_9FIRM</name>
<dbReference type="InterPro" id="IPR013785">
    <property type="entry name" value="Aldolase_TIM"/>
</dbReference>
<dbReference type="GO" id="GO:0003852">
    <property type="term" value="F:2-isopropylmalate synthase activity"/>
    <property type="evidence" value="ECO:0007669"/>
    <property type="project" value="UniProtKB-EC"/>
</dbReference>
<dbReference type="PROSITE" id="PS00815">
    <property type="entry name" value="AIPM_HOMOCIT_SYNTH_1"/>
    <property type="match status" value="1"/>
</dbReference>
<evidence type="ECO:0000256" key="1">
    <source>
        <dbReference type="ARBA" id="ARBA00000064"/>
    </source>
</evidence>
<protein>
    <submittedName>
        <fullName evidence="6">2-isopropylmalate synthase</fullName>
    </submittedName>
</protein>
<dbReference type="Pfam" id="PF00682">
    <property type="entry name" value="HMGL-like"/>
    <property type="match status" value="1"/>
</dbReference>
<accession>A0A9D2LZT2</accession>
<dbReference type="PANTHER" id="PTHR46911:SF1">
    <property type="entry name" value="2-ISOPROPYLMALATE SYNTHASE"/>
    <property type="match status" value="1"/>
</dbReference>
<evidence type="ECO:0000313" key="7">
    <source>
        <dbReference type="Proteomes" id="UP000824214"/>
    </source>
</evidence>
<comment type="catalytic activity">
    <reaction evidence="1">
        <text>3-methyl-2-oxobutanoate + acetyl-CoA + H2O = (2S)-2-isopropylmalate + CoA + H(+)</text>
        <dbReference type="Rhea" id="RHEA:21524"/>
        <dbReference type="ChEBI" id="CHEBI:1178"/>
        <dbReference type="ChEBI" id="CHEBI:11851"/>
        <dbReference type="ChEBI" id="CHEBI:15377"/>
        <dbReference type="ChEBI" id="CHEBI:15378"/>
        <dbReference type="ChEBI" id="CHEBI:57287"/>
        <dbReference type="ChEBI" id="CHEBI:57288"/>
        <dbReference type="EC" id="2.3.3.13"/>
    </reaction>
</comment>
<reference evidence="6" key="1">
    <citation type="journal article" date="2021" name="PeerJ">
        <title>Extensive microbial diversity within the chicken gut microbiome revealed by metagenomics and culture.</title>
        <authorList>
            <person name="Gilroy R."/>
            <person name="Ravi A."/>
            <person name="Getino M."/>
            <person name="Pursley I."/>
            <person name="Horton D.L."/>
            <person name="Alikhan N.F."/>
            <person name="Baker D."/>
            <person name="Gharbi K."/>
            <person name="Hall N."/>
            <person name="Watson M."/>
            <person name="Adriaenssens E.M."/>
            <person name="Foster-Nyarko E."/>
            <person name="Jarju S."/>
            <person name="Secka A."/>
            <person name="Antonio M."/>
            <person name="Oren A."/>
            <person name="Chaudhuri R.R."/>
            <person name="La Ragione R."/>
            <person name="Hildebrand F."/>
            <person name="Pallen M.J."/>
        </authorList>
    </citation>
    <scope>NUCLEOTIDE SEQUENCE</scope>
    <source>
        <strain evidence="6">ChiBcolR8-3208</strain>
    </source>
</reference>
<dbReference type="SUPFAM" id="SSF51569">
    <property type="entry name" value="Aldolase"/>
    <property type="match status" value="1"/>
</dbReference>
<evidence type="ECO:0000256" key="2">
    <source>
        <dbReference type="ARBA" id="ARBA00009767"/>
    </source>
</evidence>
<reference evidence="6" key="2">
    <citation type="submission" date="2021-04" db="EMBL/GenBank/DDBJ databases">
        <authorList>
            <person name="Gilroy R."/>
        </authorList>
    </citation>
    <scope>NUCLEOTIDE SEQUENCE</scope>
    <source>
        <strain evidence="6">ChiBcolR8-3208</strain>
    </source>
</reference>
<evidence type="ECO:0000256" key="4">
    <source>
        <dbReference type="RuleBase" id="RU003523"/>
    </source>
</evidence>
<dbReference type="PANTHER" id="PTHR46911">
    <property type="match status" value="1"/>
</dbReference>
<feature type="non-terminal residue" evidence="6">
    <location>
        <position position="229"/>
    </location>
</feature>
<evidence type="ECO:0000259" key="5">
    <source>
        <dbReference type="Pfam" id="PF00682"/>
    </source>
</evidence>
<dbReference type="GO" id="GO:0019752">
    <property type="term" value="P:carboxylic acid metabolic process"/>
    <property type="evidence" value="ECO:0007669"/>
    <property type="project" value="InterPro"/>
</dbReference>
<evidence type="ECO:0000256" key="3">
    <source>
        <dbReference type="ARBA" id="ARBA00022679"/>
    </source>
</evidence>
<dbReference type="AlphaFoldDB" id="A0A9D2LZT2"/>
<evidence type="ECO:0000313" key="6">
    <source>
        <dbReference type="EMBL" id="HJB38741.1"/>
    </source>
</evidence>
<keyword evidence="3 4" id="KW-0808">Transferase</keyword>
<proteinExistence type="inferred from homology"/>
<dbReference type="EMBL" id="DWXZ01000253">
    <property type="protein sequence ID" value="HJB38741.1"/>
    <property type="molecule type" value="Genomic_DNA"/>
</dbReference>
<dbReference type="InterPro" id="IPR002034">
    <property type="entry name" value="AIPM/Hcit_synth_CS"/>
</dbReference>
<dbReference type="Proteomes" id="UP000824214">
    <property type="component" value="Unassembled WGS sequence"/>
</dbReference>
<sequence length="229" mass="25780">MNQGYRKYRPFQPIALADRTWPGRTLTQAPVWCSVDLRDGNQALVTPMNLEQKVAFFRMLTAIGFREIEVGFPASSETEFEILRTLIEGDLIPEGVTIQVLVQAREHLIRRTFQAIRGAKDVIVHFYNSTSTLQRKVVFETDMQGVIDIAVEGARLIRALTEDMLRQEPGMSIRYEYSPESFSGTEVENAVGICDQVLEALGATPERKAILNLPNTVELCTPNTYADQV</sequence>
<dbReference type="Gene3D" id="3.20.20.70">
    <property type="entry name" value="Aldolase class I"/>
    <property type="match status" value="1"/>
</dbReference>
<comment type="caution">
    <text evidence="6">The sequence shown here is derived from an EMBL/GenBank/DDBJ whole genome shotgun (WGS) entry which is preliminary data.</text>
</comment>
<gene>
    <name evidence="6" type="ORF">H9942_11870</name>
</gene>